<dbReference type="GO" id="GO:0005886">
    <property type="term" value="C:plasma membrane"/>
    <property type="evidence" value="ECO:0007669"/>
    <property type="project" value="UniProtKB-SubCell"/>
</dbReference>
<dbReference type="EMBL" id="CP036313">
    <property type="protein sequence ID" value="QBH13942.1"/>
    <property type="molecule type" value="Genomic_DNA"/>
</dbReference>
<dbReference type="Proteomes" id="UP000293902">
    <property type="component" value="Chromosome"/>
</dbReference>
<dbReference type="AlphaFoldDB" id="A0A328FL07"/>
<evidence type="ECO:0000256" key="3">
    <source>
        <dbReference type="ARBA" id="ARBA00022448"/>
    </source>
</evidence>
<evidence type="ECO:0000313" key="9">
    <source>
        <dbReference type="EMBL" id="QBH13942.1"/>
    </source>
</evidence>
<evidence type="ECO:0000256" key="7">
    <source>
        <dbReference type="ARBA" id="ARBA00023136"/>
    </source>
</evidence>
<dbReference type="GO" id="GO:0055085">
    <property type="term" value="P:transmembrane transport"/>
    <property type="evidence" value="ECO:0007669"/>
    <property type="project" value="InterPro"/>
</dbReference>
<evidence type="ECO:0000256" key="4">
    <source>
        <dbReference type="ARBA" id="ARBA00022475"/>
    </source>
</evidence>
<dbReference type="InterPro" id="IPR004776">
    <property type="entry name" value="Mem_transp_PIN-like"/>
</dbReference>
<feature type="transmembrane region" description="Helical" evidence="8">
    <location>
        <begin position="6"/>
        <end position="28"/>
    </location>
</feature>
<accession>A0A328FL07</accession>
<evidence type="ECO:0000256" key="5">
    <source>
        <dbReference type="ARBA" id="ARBA00022692"/>
    </source>
</evidence>
<keyword evidence="5 8" id="KW-0812">Transmembrane</keyword>
<gene>
    <name evidence="10" type="ORF">DO021_02540</name>
    <name evidence="9" type="ORF">EYB58_14015</name>
</gene>
<feature type="transmembrane region" description="Helical" evidence="8">
    <location>
        <begin position="251"/>
        <end position="271"/>
    </location>
</feature>
<feature type="transmembrane region" description="Helical" evidence="8">
    <location>
        <begin position="40"/>
        <end position="59"/>
    </location>
</feature>
<dbReference type="RefSeq" id="WP_111953399.1">
    <property type="nucleotide sequence ID" value="NZ_CP036313.1"/>
</dbReference>
<evidence type="ECO:0000313" key="12">
    <source>
        <dbReference type="Proteomes" id="UP000293902"/>
    </source>
</evidence>
<dbReference type="InterPro" id="IPR038770">
    <property type="entry name" value="Na+/solute_symporter_sf"/>
</dbReference>
<feature type="transmembrane region" description="Helical" evidence="8">
    <location>
        <begin position="278"/>
        <end position="301"/>
    </location>
</feature>
<keyword evidence="3" id="KW-0813">Transport</keyword>
<comment type="similarity">
    <text evidence="2">Belongs to the auxin efflux carrier (TC 2.A.69) family.</text>
</comment>
<name>A0A328FL07_9BACT</name>
<evidence type="ECO:0000313" key="10">
    <source>
        <dbReference type="EMBL" id="RAM03645.1"/>
    </source>
</evidence>
<feature type="transmembrane region" description="Helical" evidence="8">
    <location>
        <begin position="128"/>
        <end position="150"/>
    </location>
</feature>
<feature type="transmembrane region" description="Helical" evidence="8">
    <location>
        <begin position="190"/>
        <end position="210"/>
    </location>
</feature>
<feature type="transmembrane region" description="Helical" evidence="8">
    <location>
        <begin position="162"/>
        <end position="184"/>
    </location>
</feature>
<feature type="transmembrane region" description="Helical" evidence="8">
    <location>
        <begin position="65"/>
        <end position="86"/>
    </location>
</feature>
<comment type="subcellular location">
    <subcellularLocation>
        <location evidence="1">Cell membrane</location>
        <topology evidence="1">Multi-pass membrane protein</topology>
    </subcellularLocation>
</comment>
<evidence type="ECO:0000256" key="1">
    <source>
        <dbReference type="ARBA" id="ARBA00004651"/>
    </source>
</evidence>
<dbReference type="EMBL" id="QLNI01000003">
    <property type="protein sequence ID" value="RAM03645.1"/>
    <property type="molecule type" value="Genomic_DNA"/>
</dbReference>
<evidence type="ECO:0000256" key="2">
    <source>
        <dbReference type="ARBA" id="ARBA00010145"/>
    </source>
</evidence>
<evidence type="ECO:0000256" key="8">
    <source>
        <dbReference type="SAM" id="Phobius"/>
    </source>
</evidence>
<protein>
    <submittedName>
        <fullName evidence="10">AEC family transporter</fullName>
    </submittedName>
</protein>
<reference evidence="10 11" key="1">
    <citation type="submission" date="2018-06" db="EMBL/GenBank/DDBJ databases">
        <title>Complete Genome Sequence of Desulfobacter hydrogenophilus (DSM3380).</title>
        <authorList>
            <person name="Marietou A."/>
            <person name="Schreiber L."/>
            <person name="Marshall I."/>
            <person name="Jorgensen B."/>
        </authorList>
    </citation>
    <scope>NUCLEOTIDE SEQUENCE [LARGE SCALE GENOMIC DNA]</scope>
    <source>
        <strain evidence="10 11">DSM 3380</strain>
    </source>
</reference>
<dbReference type="Pfam" id="PF03547">
    <property type="entry name" value="Mem_trans"/>
    <property type="match status" value="2"/>
</dbReference>
<proteinExistence type="inferred from homology"/>
<reference evidence="9 12" key="2">
    <citation type="submission" date="2019-02" db="EMBL/GenBank/DDBJ databases">
        <title>Complete genome sequence of Desulfobacter hydrogenophilus AcRS1.</title>
        <authorList>
            <person name="Marietou A."/>
            <person name="Lund M.B."/>
            <person name="Marshall I.P.G."/>
            <person name="Schreiber L."/>
            <person name="Jorgensen B."/>
        </authorList>
    </citation>
    <scope>NUCLEOTIDE SEQUENCE [LARGE SCALE GENOMIC DNA]</scope>
    <source>
        <strain evidence="9 12">AcRS1</strain>
    </source>
</reference>
<evidence type="ECO:0000256" key="6">
    <source>
        <dbReference type="ARBA" id="ARBA00022989"/>
    </source>
</evidence>
<dbReference type="Gene3D" id="1.20.1530.20">
    <property type="match status" value="1"/>
</dbReference>
<keyword evidence="6 8" id="KW-1133">Transmembrane helix</keyword>
<dbReference type="Proteomes" id="UP000248798">
    <property type="component" value="Unassembled WGS sequence"/>
</dbReference>
<keyword evidence="7 8" id="KW-0472">Membrane</keyword>
<organism evidence="10 11">
    <name type="scientific">Desulfobacter hydrogenophilus</name>
    <dbReference type="NCBI Taxonomy" id="2291"/>
    <lineage>
        <taxon>Bacteria</taxon>
        <taxon>Pseudomonadati</taxon>
        <taxon>Thermodesulfobacteriota</taxon>
        <taxon>Desulfobacteria</taxon>
        <taxon>Desulfobacterales</taxon>
        <taxon>Desulfobacteraceae</taxon>
        <taxon>Desulfobacter</taxon>
    </lineage>
</organism>
<sequence length="302" mass="32020">MFSQFFSIFFNVVTPVFVLILTAYFFGNRLGIHSRSLSRTSYYLLVPAFVFNVLSQVKIDAVTAFRMMVGIGLVYMITGLLGWILARGMGRSKEISTAFLMTCIFGNVGNYGLALTKFCLGPDAMESATIYMLTANTFSFFCCVMAAGWLKGGGTGAFKDLIKTPGITIVPLALIFPVAGIAPPIMVQRIAGLLGDAMIPVLLLALGLQLKEAGKLNFGIDVFLASLIRLIAGPAIAFAMIPLVGISGIEASAGILQAAMPSAVLTAIIAMENDVAPTFVTSVICVSTLLSLVTLTVVMSLL</sequence>
<feature type="transmembrane region" description="Helical" evidence="8">
    <location>
        <begin position="222"/>
        <end position="245"/>
    </location>
</feature>
<feature type="transmembrane region" description="Helical" evidence="8">
    <location>
        <begin position="98"/>
        <end position="116"/>
    </location>
</feature>
<dbReference type="PANTHER" id="PTHR36838:SF1">
    <property type="entry name" value="SLR1864 PROTEIN"/>
    <property type="match status" value="1"/>
</dbReference>
<dbReference type="OrthoDB" id="148377at2"/>
<dbReference type="PANTHER" id="PTHR36838">
    <property type="entry name" value="AUXIN EFFLUX CARRIER FAMILY PROTEIN"/>
    <property type="match status" value="1"/>
</dbReference>
<keyword evidence="12" id="KW-1185">Reference proteome</keyword>
<keyword evidence="4" id="KW-1003">Cell membrane</keyword>
<evidence type="ECO:0000313" key="11">
    <source>
        <dbReference type="Proteomes" id="UP000248798"/>
    </source>
</evidence>